<organism evidence="2 3">
    <name type="scientific">Adineta ricciae</name>
    <name type="common">Rotifer</name>
    <dbReference type="NCBI Taxonomy" id="249248"/>
    <lineage>
        <taxon>Eukaryota</taxon>
        <taxon>Metazoa</taxon>
        <taxon>Spiralia</taxon>
        <taxon>Gnathifera</taxon>
        <taxon>Rotifera</taxon>
        <taxon>Eurotatoria</taxon>
        <taxon>Bdelloidea</taxon>
        <taxon>Adinetida</taxon>
        <taxon>Adinetidae</taxon>
        <taxon>Adineta</taxon>
    </lineage>
</organism>
<sequence>MAAPYREHEPVRYYQPLPASTRVVYPSNGYHLDDQQIKARQQMAHVNVVVTQPGRSVWDYEHPWSTELCSCCSDCKQCCFAFFCSCCFEYKLHKRAGEKTCTCLCPGSRFALRSKIRTAFRIRGDLINDCCTATCCPCCTSIQLTRELHYQGL</sequence>
<dbReference type="InterPro" id="IPR006461">
    <property type="entry name" value="PLAC_motif_containing"/>
</dbReference>
<dbReference type="PANTHER" id="PTHR15907">
    <property type="entry name" value="DUF614 FAMILY PROTEIN-RELATED"/>
    <property type="match status" value="1"/>
</dbReference>
<dbReference type="Proteomes" id="UP000663852">
    <property type="component" value="Unassembled WGS sequence"/>
</dbReference>
<proteinExistence type="inferred from homology"/>
<reference evidence="2" key="1">
    <citation type="submission" date="2021-02" db="EMBL/GenBank/DDBJ databases">
        <authorList>
            <person name="Nowell W R."/>
        </authorList>
    </citation>
    <scope>NUCLEOTIDE SEQUENCE</scope>
</reference>
<comment type="similarity">
    <text evidence="1">Belongs to the cornifelin family.</text>
</comment>
<protein>
    <submittedName>
        <fullName evidence="2">Uncharacterized protein</fullName>
    </submittedName>
</protein>
<dbReference type="EMBL" id="CAJNOJ010000168">
    <property type="protein sequence ID" value="CAF1234465.1"/>
    <property type="molecule type" value="Genomic_DNA"/>
</dbReference>
<comment type="caution">
    <text evidence="2">The sequence shown here is derived from an EMBL/GenBank/DDBJ whole genome shotgun (WGS) entry which is preliminary data.</text>
</comment>
<dbReference type="NCBIfam" id="TIGR01571">
    <property type="entry name" value="A_thal_Cys_rich"/>
    <property type="match status" value="1"/>
</dbReference>
<dbReference type="Pfam" id="PF04749">
    <property type="entry name" value="PLAC8"/>
    <property type="match status" value="1"/>
</dbReference>
<name>A0A814YW57_ADIRI</name>
<dbReference type="AlphaFoldDB" id="A0A814YW57"/>
<evidence type="ECO:0000313" key="2">
    <source>
        <dbReference type="EMBL" id="CAF1234465.1"/>
    </source>
</evidence>
<dbReference type="OrthoDB" id="1045822at2759"/>
<evidence type="ECO:0000313" key="3">
    <source>
        <dbReference type="Proteomes" id="UP000663852"/>
    </source>
</evidence>
<gene>
    <name evidence="2" type="ORF">EDS130_LOCUS27115</name>
</gene>
<evidence type="ECO:0000256" key="1">
    <source>
        <dbReference type="ARBA" id="ARBA00009024"/>
    </source>
</evidence>
<accession>A0A814YW57</accession>